<name>A0ABZ2XU10_9RHOB</name>
<dbReference type="EMBL" id="CP123584">
    <property type="protein sequence ID" value="WZK88305.1"/>
    <property type="molecule type" value="Genomic_DNA"/>
</dbReference>
<organism evidence="3 4">
    <name type="scientific">Aliisedimentitalea scapharcae</name>
    <dbReference type="NCBI Taxonomy" id="1524259"/>
    <lineage>
        <taxon>Bacteria</taxon>
        <taxon>Pseudomonadati</taxon>
        <taxon>Pseudomonadota</taxon>
        <taxon>Alphaproteobacteria</taxon>
        <taxon>Rhodobacterales</taxon>
        <taxon>Roseobacteraceae</taxon>
        <taxon>Aliisedimentitalea</taxon>
    </lineage>
</organism>
<dbReference type="InterPro" id="IPR007791">
    <property type="entry name" value="DjlA_N"/>
</dbReference>
<feature type="compositionally biased region" description="Basic and acidic residues" evidence="1">
    <location>
        <begin position="288"/>
        <end position="299"/>
    </location>
</feature>
<evidence type="ECO:0000313" key="3">
    <source>
        <dbReference type="EMBL" id="WZK88305.1"/>
    </source>
</evidence>
<dbReference type="SUPFAM" id="SSF158682">
    <property type="entry name" value="TerB-like"/>
    <property type="match status" value="1"/>
</dbReference>
<proteinExistence type="predicted"/>
<dbReference type="Pfam" id="PF05099">
    <property type="entry name" value="TerB"/>
    <property type="match status" value="1"/>
</dbReference>
<keyword evidence="4" id="KW-1185">Reference proteome</keyword>
<evidence type="ECO:0000259" key="2">
    <source>
        <dbReference type="Pfam" id="PF05099"/>
    </source>
</evidence>
<protein>
    <submittedName>
        <fullName evidence="3">TerB family tellurite resistance protein</fullName>
    </submittedName>
</protein>
<evidence type="ECO:0000313" key="4">
    <source>
        <dbReference type="Proteomes" id="UP001623232"/>
    </source>
</evidence>
<feature type="region of interest" description="Disordered" evidence="1">
    <location>
        <begin position="284"/>
        <end position="305"/>
    </location>
</feature>
<dbReference type="Gene3D" id="1.10.3680.10">
    <property type="entry name" value="TerB-like"/>
    <property type="match status" value="1"/>
</dbReference>
<accession>A0ABZ2XU10</accession>
<gene>
    <name evidence="3" type="ORF">QEZ52_17130</name>
</gene>
<sequence length="305" mass="32662">MEHGWFDGVDDVVHDDLRFKAKLGIGENAYTSVRVKKALFEAWDVAGVAATGAQVASSAMIAQKFFAAPSLLAAMGIGTATAATPVGWIAAASVISGGAWLGITRYLKSNNSKTTVIPTFINTPLDVLGLGIFDLLAPLAMKVAQVDGKVEEAEEAAIRRYFVEEWGYSDQFAERGFEFVKLRLEEYNIKATAQTLGAFTRDNPDCSFEHMYSDIMTFLQTVAEADGILDEREEMALERIAKVFADEGKFSVSRSVAPVGNAIGSAAAAVGGVIGRAPSRIASLNPLRRKDGEEGKTEPDIEGNG</sequence>
<reference evidence="3 4" key="1">
    <citation type="submission" date="2023-04" db="EMBL/GenBank/DDBJ databases">
        <title>Complete genome sequence of Alisedimentitalea scapharcae.</title>
        <authorList>
            <person name="Rong J.-C."/>
            <person name="Yi M.-L."/>
            <person name="Zhao Q."/>
        </authorList>
    </citation>
    <scope>NUCLEOTIDE SEQUENCE [LARGE SCALE GENOMIC DNA]</scope>
    <source>
        <strain evidence="3 4">KCTC 42119</strain>
    </source>
</reference>
<evidence type="ECO:0000256" key="1">
    <source>
        <dbReference type="SAM" id="MobiDB-lite"/>
    </source>
</evidence>
<dbReference type="InterPro" id="IPR029024">
    <property type="entry name" value="TerB-like"/>
</dbReference>
<dbReference type="Proteomes" id="UP001623232">
    <property type="component" value="Chromosome"/>
</dbReference>
<feature type="domain" description="Co-chaperone DjlA N-terminal" evidence="2">
    <location>
        <begin position="137"/>
        <end position="244"/>
    </location>
</feature>
<dbReference type="RefSeq" id="WP_406645690.1">
    <property type="nucleotide sequence ID" value="NZ_CP123584.1"/>
</dbReference>